<sequence>MYTFQSNLFLLRNLCNSKINVRGTCAFNMGRLYVLSMLWGIYSWKKTYINCF</sequence>
<keyword evidence="2" id="KW-1185">Reference proteome</keyword>
<evidence type="ECO:0000313" key="1">
    <source>
        <dbReference type="EMBL" id="PRQ38816.1"/>
    </source>
</evidence>
<proteinExistence type="predicted"/>
<gene>
    <name evidence="1" type="ORF">RchiOBHm_Chr4g0418161</name>
</gene>
<dbReference type="Proteomes" id="UP000238479">
    <property type="component" value="Chromosome 4"/>
</dbReference>
<reference evidence="1 2" key="1">
    <citation type="journal article" date="2018" name="Nat. Genet.">
        <title>The Rosa genome provides new insights in the design of modern roses.</title>
        <authorList>
            <person name="Bendahmane M."/>
        </authorList>
    </citation>
    <scope>NUCLEOTIDE SEQUENCE [LARGE SCALE GENOMIC DNA]</scope>
    <source>
        <strain evidence="2">cv. Old Blush</strain>
    </source>
</reference>
<organism evidence="1 2">
    <name type="scientific">Rosa chinensis</name>
    <name type="common">China rose</name>
    <dbReference type="NCBI Taxonomy" id="74649"/>
    <lineage>
        <taxon>Eukaryota</taxon>
        <taxon>Viridiplantae</taxon>
        <taxon>Streptophyta</taxon>
        <taxon>Embryophyta</taxon>
        <taxon>Tracheophyta</taxon>
        <taxon>Spermatophyta</taxon>
        <taxon>Magnoliopsida</taxon>
        <taxon>eudicotyledons</taxon>
        <taxon>Gunneridae</taxon>
        <taxon>Pentapetalae</taxon>
        <taxon>rosids</taxon>
        <taxon>fabids</taxon>
        <taxon>Rosales</taxon>
        <taxon>Rosaceae</taxon>
        <taxon>Rosoideae</taxon>
        <taxon>Rosoideae incertae sedis</taxon>
        <taxon>Rosa</taxon>
    </lineage>
</organism>
<name>A0A2P6QXE6_ROSCH</name>
<protein>
    <submittedName>
        <fullName evidence="1">Uncharacterized protein</fullName>
    </submittedName>
</protein>
<comment type="caution">
    <text evidence="1">The sequence shown here is derived from an EMBL/GenBank/DDBJ whole genome shotgun (WGS) entry which is preliminary data.</text>
</comment>
<dbReference type="EMBL" id="PDCK01000042">
    <property type="protein sequence ID" value="PRQ38816.1"/>
    <property type="molecule type" value="Genomic_DNA"/>
</dbReference>
<dbReference type="AlphaFoldDB" id="A0A2P6QXE6"/>
<evidence type="ECO:0000313" key="2">
    <source>
        <dbReference type="Proteomes" id="UP000238479"/>
    </source>
</evidence>
<dbReference type="Gramene" id="PRQ38816">
    <property type="protein sequence ID" value="PRQ38816"/>
    <property type="gene ID" value="RchiOBHm_Chr4g0418161"/>
</dbReference>
<accession>A0A2P6QXE6</accession>